<dbReference type="EMBL" id="UOFL01000049">
    <property type="protein sequence ID" value="VAW73841.1"/>
    <property type="molecule type" value="Genomic_DNA"/>
</dbReference>
<dbReference type="InterPro" id="IPR032710">
    <property type="entry name" value="NTF2-like_dom_sf"/>
</dbReference>
<dbReference type="Pfam" id="PF17775">
    <property type="entry name" value="YchJ_M-like"/>
    <property type="match status" value="1"/>
</dbReference>
<dbReference type="AlphaFoldDB" id="A0A3B0Y289"/>
<dbReference type="Gene3D" id="3.10.450.50">
    <property type="match status" value="1"/>
</dbReference>
<sequence>MENSCPCGSAKEYASCCGHYIIDHVAAPTAELLMRSRYTAYYLANEEYLLDTWHPSTRPKSLNFNKGDAQAKWLKLTVNDIEKGTKNDSEGTVEFTARFKIKGKADQLHEISQFSKVGVSWYYVGGVVS</sequence>
<organism evidence="2">
    <name type="scientific">hydrothermal vent metagenome</name>
    <dbReference type="NCBI Taxonomy" id="652676"/>
    <lineage>
        <taxon>unclassified sequences</taxon>
        <taxon>metagenomes</taxon>
        <taxon>ecological metagenomes</taxon>
    </lineage>
</organism>
<proteinExistence type="predicted"/>
<feature type="domain" description="YchJ-like middle NTF2-like" evidence="1">
    <location>
        <begin position="29"/>
        <end position="126"/>
    </location>
</feature>
<gene>
    <name evidence="2" type="ORF">MNBD_GAMMA12-3704</name>
</gene>
<name>A0A3B0Y289_9ZZZZ</name>
<dbReference type="PANTHER" id="PTHR33747">
    <property type="entry name" value="UPF0225 PROTEIN SCO1677"/>
    <property type="match status" value="1"/>
</dbReference>
<dbReference type="PANTHER" id="PTHR33747:SF1">
    <property type="entry name" value="ADENYLATE CYCLASE-ASSOCIATED CAP C-TERMINAL DOMAIN-CONTAINING PROTEIN"/>
    <property type="match status" value="1"/>
</dbReference>
<dbReference type="InterPro" id="IPR048469">
    <property type="entry name" value="YchJ-like_M"/>
</dbReference>
<protein>
    <submittedName>
        <fullName evidence="2">UPF0225 protein YchJ</fullName>
    </submittedName>
</protein>
<evidence type="ECO:0000259" key="1">
    <source>
        <dbReference type="Pfam" id="PF17775"/>
    </source>
</evidence>
<dbReference type="Pfam" id="PF02810">
    <property type="entry name" value="SEC-C"/>
    <property type="match status" value="1"/>
</dbReference>
<accession>A0A3B0Y289</accession>
<evidence type="ECO:0000313" key="2">
    <source>
        <dbReference type="EMBL" id="VAW73841.1"/>
    </source>
</evidence>
<dbReference type="InterPro" id="IPR004027">
    <property type="entry name" value="SEC_C_motif"/>
</dbReference>
<reference evidence="2" key="1">
    <citation type="submission" date="2018-06" db="EMBL/GenBank/DDBJ databases">
        <authorList>
            <person name="Zhirakovskaya E."/>
        </authorList>
    </citation>
    <scope>NUCLEOTIDE SEQUENCE</scope>
</reference>
<dbReference type="SUPFAM" id="SSF54427">
    <property type="entry name" value="NTF2-like"/>
    <property type="match status" value="1"/>
</dbReference>